<dbReference type="InterPro" id="IPR003607">
    <property type="entry name" value="HD/PDEase_dom"/>
</dbReference>
<dbReference type="GO" id="GO:0046872">
    <property type="term" value="F:metal ion binding"/>
    <property type="evidence" value="ECO:0007669"/>
    <property type="project" value="UniProtKB-KW"/>
</dbReference>
<evidence type="ECO:0000256" key="9">
    <source>
        <dbReference type="PIRSR" id="PIRSR623088-3"/>
    </source>
</evidence>
<keyword evidence="14" id="KW-1185">Reference proteome</keyword>
<dbReference type="EC" id="3.1.4.-" evidence="10"/>
<comment type="similarity">
    <text evidence="2">Belongs to the cyclic nucleotide phosphodiesterase family. PDE4 subfamily.</text>
</comment>
<dbReference type="InterPro" id="IPR040844">
    <property type="entry name" value="PDE4_UCR"/>
</dbReference>
<feature type="compositionally biased region" description="Polar residues" evidence="11">
    <location>
        <begin position="715"/>
        <end position="726"/>
    </location>
</feature>
<sequence>CALVSPTHKVYNKREVDVLILETILLDKNVYMPERERARGGDSGIFLHTHRQIAYLKAPGKMDRTYAVDTGHRPGLKKSRMSWPSSFQGFRRFDVDNGTSSGRSPLDPMTSPGSGLILQANFVHSQRRESFLYRSDSDYDLSPKSMSRNSSIASDILNVNDLLCFTLLLKVLASLRTVRNNFAALTNLQQDRTSNKRSPMCNQPPLSKASFTEEAYQKLATETLEELDWCLDQLETLQTRHSVSEMASNKFKRMLNRELTHLSEMSRSGNQVSEFISNTFLDKQHDVEMPSPQTQKEKEKKKKPMCQISGVKKLMHSTSLTNSNIPRFGVKTDTEDSLAKELEDINKWGLNVFKVTEFSGNRPLTVMMYTIFQERDLLKTFKIPLDTFITYLMTLEDHYHADVAYHNNIHAADVTQSTHVLLSTPALEAVFTDLEILAAIFASAIHDVDHPGVSNQFLINTNSELALMYNDSSVLENHHLAVGFKLLQEENCDIFQNLTKKQRQSLRKMVIDIVLATDMSKHMNLLADLKTMVETKKVTSSGVLLLDNYSDRIQVLQNMVHCADLSNPTKPLQLYRQWTDRIMEEFFSQGDRERERGMEISPMCDKHNASVEKSQVGFIDYIVHPLWETWADLVHPDAQDILDTLEDNREWYQSTIPQSPSPAPDQPEDGSRSAGADKFQFELTLEEDGESDTEKDSGSQAEEEEDEEDEEDNSCSDSKTLITQDSESTEIPEAEEGISEEVSTEPSMVEEEEEEDEEEQPADT</sequence>
<dbReference type="InterPro" id="IPR023088">
    <property type="entry name" value="PDEase"/>
</dbReference>
<dbReference type="CDD" id="cd00077">
    <property type="entry name" value="HDc"/>
    <property type="match status" value="1"/>
</dbReference>
<evidence type="ECO:0000313" key="13">
    <source>
        <dbReference type="Ensembl" id="ENSSRHP00000047436.1"/>
    </source>
</evidence>
<name>A0A673JBR9_9TELE</name>
<dbReference type="UniPathway" id="UPA00762">
    <property type="reaction ID" value="UER00747"/>
</dbReference>
<keyword evidence="3 9" id="KW-0479">Metal-binding</keyword>
<dbReference type="Pfam" id="PF18100">
    <property type="entry name" value="PDE4_UCR"/>
    <property type="match status" value="1"/>
</dbReference>
<feature type="binding site" evidence="8">
    <location>
        <position position="564"/>
    </location>
    <ligand>
        <name>AMP</name>
        <dbReference type="ChEBI" id="CHEBI:456215"/>
    </ligand>
</feature>
<dbReference type="SUPFAM" id="SSF109604">
    <property type="entry name" value="HD-domain/PDEase-like"/>
    <property type="match status" value="1"/>
</dbReference>
<evidence type="ECO:0000256" key="4">
    <source>
        <dbReference type="ARBA" id="ARBA00022801"/>
    </source>
</evidence>
<feature type="binding site" evidence="9">
    <location>
        <position position="447"/>
    </location>
    <ligand>
        <name>Zn(2+)</name>
        <dbReference type="ChEBI" id="CHEBI:29105"/>
        <label>2</label>
    </ligand>
</feature>
<reference evidence="13" key="1">
    <citation type="submission" date="2025-08" db="UniProtKB">
        <authorList>
            <consortium name="Ensembl"/>
        </authorList>
    </citation>
    <scope>IDENTIFICATION</scope>
</reference>
<dbReference type="GO" id="GO:0007165">
    <property type="term" value="P:signal transduction"/>
    <property type="evidence" value="ECO:0007669"/>
    <property type="project" value="InterPro"/>
</dbReference>
<evidence type="ECO:0000256" key="2">
    <source>
        <dbReference type="ARBA" id="ARBA00009517"/>
    </source>
</evidence>
<organism evidence="13 14">
    <name type="scientific">Sinocyclocheilus rhinocerous</name>
    <dbReference type="NCBI Taxonomy" id="307959"/>
    <lineage>
        <taxon>Eukaryota</taxon>
        <taxon>Metazoa</taxon>
        <taxon>Chordata</taxon>
        <taxon>Craniata</taxon>
        <taxon>Vertebrata</taxon>
        <taxon>Euteleostomi</taxon>
        <taxon>Actinopterygii</taxon>
        <taxon>Neopterygii</taxon>
        <taxon>Teleostei</taxon>
        <taxon>Ostariophysi</taxon>
        <taxon>Cypriniformes</taxon>
        <taxon>Cyprinidae</taxon>
        <taxon>Cyprininae</taxon>
        <taxon>Sinocyclocheilus</taxon>
    </lineage>
</organism>
<dbReference type="AlphaFoldDB" id="A0A673JBR9"/>
<evidence type="ECO:0000259" key="12">
    <source>
        <dbReference type="PROSITE" id="PS51845"/>
    </source>
</evidence>
<reference evidence="13" key="2">
    <citation type="submission" date="2025-09" db="UniProtKB">
        <authorList>
            <consortium name="Ensembl"/>
        </authorList>
    </citation>
    <scope>IDENTIFICATION</scope>
</reference>
<dbReference type="Gene3D" id="1.10.1300.10">
    <property type="entry name" value="3'5'-cyclic nucleotide phosphodiesterase, catalytic domain"/>
    <property type="match status" value="1"/>
</dbReference>
<dbReference type="PROSITE" id="PS00126">
    <property type="entry name" value="PDEASE_I_1"/>
    <property type="match status" value="1"/>
</dbReference>
<feature type="binding site" evidence="9">
    <location>
        <position position="410"/>
    </location>
    <ligand>
        <name>Zn(2+)</name>
        <dbReference type="ChEBI" id="CHEBI:29105"/>
        <label>1</label>
    </ligand>
</feature>
<dbReference type="FunFam" id="1.10.1300.10:FF:000001">
    <property type="entry name" value="Phosphodiesterase"/>
    <property type="match status" value="1"/>
</dbReference>
<dbReference type="InterPro" id="IPR002073">
    <property type="entry name" value="PDEase_catalytic_dom"/>
</dbReference>
<dbReference type="InterPro" id="IPR036971">
    <property type="entry name" value="PDEase_catalytic_dom_sf"/>
</dbReference>
<feature type="compositionally biased region" description="Acidic residues" evidence="11">
    <location>
        <begin position="701"/>
        <end position="714"/>
    </location>
</feature>
<dbReference type="Pfam" id="PF00233">
    <property type="entry name" value="PDEase_I"/>
    <property type="match status" value="1"/>
</dbReference>
<accession>A0A673JBR9</accession>
<feature type="binding site" evidence="8">
    <location>
        <begin position="406"/>
        <end position="410"/>
    </location>
    <ligand>
        <name>AMP</name>
        <dbReference type="ChEBI" id="CHEBI:456215"/>
    </ligand>
</feature>
<feature type="region of interest" description="Disordered" evidence="11">
    <location>
        <begin position="654"/>
        <end position="764"/>
    </location>
</feature>
<dbReference type="PROSITE" id="PS51845">
    <property type="entry name" value="PDEASE_I_2"/>
    <property type="match status" value="1"/>
</dbReference>
<keyword evidence="5" id="KW-0114">cAMP</keyword>
<comment type="pathway">
    <text evidence="1">Purine metabolism; 3',5'-cyclic AMP degradation; AMP from 3',5'-cyclic AMP: step 1/1.</text>
</comment>
<feature type="binding site" evidence="9">
    <location>
        <position position="564"/>
    </location>
    <ligand>
        <name>Zn(2+)</name>
        <dbReference type="ChEBI" id="CHEBI:29105"/>
        <label>1</label>
    </ligand>
</feature>
<dbReference type="Proteomes" id="UP000472270">
    <property type="component" value="Unassembled WGS sequence"/>
</dbReference>
<keyword evidence="4 10" id="KW-0378">Hydrolase</keyword>
<evidence type="ECO:0000256" key="11">
    <source>
        <dbReference type="SAM" id="MobiDB-lite"/>
    </source>
</evidence>
<protein>
    <recommendedName>
        <fullName evidence="10">Phosphodiesterase</fullName>
        <ecNumber evidence="10">3.1.4.-</ecNumber>
    </recommendedName>
</protein>
<feature type="binding site" evidence="9">
    <location>
        <position position="447"/>
    </location>
    <ligand>
        <name>Zn(2+)</name>
        <dbReference type="ChEBI" id="CHEBI:29105"/>
        <label>1</label>
    </ligand>
</feature>
<comment type="catalytic activity">
    <reaction evidence="6">
        <text>3',5'-cyclic AMP + H2O = AMP + H(+)</text>
        <dbReference type="Rhea" id="RHEA:25277"/>
        <dbReference type="ChEBI" id="CHEBI:15377"/>
        <dbReference type="ChEBI" id="CHEBI:15378"/>
        <dbReference type="ChEBI" id="CHEBI:58165"/>
        <dbReference type="ChEBI" id="CHEBI:456215"/>
        <dbReference type="EC" id="3.1.4.53"/>
    </reaction>
    <physiologicalReaction direction="left-to-right" evidence="6">
        <dbReference type="Rhea" id="RHEA:25278"/>
    </physiologicalReaction>
</comment>
<dbReference type="SMART" id="SM00471">
    <property type="entry name" value="HDc"/>
    <property type="match status" value="1"/>
</dbReference>
<evidence type="ECO:0000256" key="6">
    <source>
        <dbReference type="ARBA" id="ARBA00033681"/>
    </source>
</evidence>
<feature type="binding site" evidence="8">
    <location>
        <position position="615"/>
    </location>
    <ligand>
        <name>AMP</name>
        <dbReference type="ChEBI" id="CHEBI:456215"/>
    </ligand>
</feature>
<evidence type="ECO:0000256" key="3">
    <source>
        <dbReference type="ARBA" id="ARBA00022723"/>
    </source>
</evidence>
<evidence type="ECO:0000256" key="7">
    <source>
        <dbReference type="PIRSR" id="PIRSR623088-1"/>
    </source>
</evidence>
<comment type="cofactor">
    <cofactor evidence="10">
        <name>a divalent metal cation</name>
        <dbReference type="ChEBI" id="CHEBI:60240"/>
    </cofactor>
    <text evidence="10">Binds 2 divalent metal cations per subunit. Site 1 may preferentially bind zinc ions, while site 2 has a preference for magnesium and/or manganese ions.</text>
</comment>
<dbReference type="GO" id="GO:0004115">
    <property type="term" value="F:3',5'-cyclic-AMP phosphodiesterase activity"/>
    <property type="evidence" value="ECO:0007669"/>
    <property type="project" value="UniProtKB-EC"/>
</dbReference>
<dbReference type="PRINTS" id="PR00387">
    <property type="entry name" value="PDIESTERASE1"/>
</dbReference>
<feature type="compositionally biased region" description="Acidic residues" evidence="11">
    <location>
        <begin position="727"/>
        <end position="764"/>
    </location>
</feature>
<evidence type="ECO:0000256" key="8">
    <source>
        <dbReference type="PIRSR" id="PIRSR623088-2"/>
    </source>
</evidence>
<dbReference type="GO" id="GO:0006198">
    <property type="term" value="P:cAMP catabolic process"/>
    <property type="evidence" value="ECO:0007669"/>
    <property type="project" value="UniProtKB-UniPathway"/>
</dbReference>
<dbReference type="Ensembl" id="ENSSRHT00000048766.1">
    <property type="protein sequence ID" value="ENSSRHP00000047436.1"/>
    <property type="gene ID" value="ENSSRHG00000023873.1"/>
</dbReference>
<feature type="domain" description="PDEase" evidence="12">
    <location>
        <begin position="330"/>
        <end position="659"/>
    </location>
</feature>
<evidence type="ECO:0000256" key="1">
    <source>
        <dbReference type="ARBA" id="ARBA00004703"/>
    </source>
</evidence>
<evidence type="ECO:0000256" key="10">
    <source>
        <dbReference type="RuleBase" id="RU363067"/>
    </source>
</evidence>
<evidence type="ECO:0000313" key="14">
    <source>
        <dbReference type="Proteomes" id="UP000472270"/>
    </source>
</evidence>
<proteinExistence type="inferred from homology"/>
<dbReference type="InterPro" id="IPR023174">
    <property type="entry name" value="PDEase_CS"/>
</dbReference>
<dbReference type="PANTHER" id="PTHR11347">
    <property type="entry name" value="CYCLIC NUCLEOTIDE PHOSPHODIESTERASE"/>
    <property type="match status" value="1"/>
</dbReference>
<evidence type="ECO:0000256" key="5">
    <source>
        <dbReference type="ARBA" id="ARBA00023149"/>
    </source>
</evidence>
<feature type="binding site" evidence="9">
    <location>
        <position position="446"/>
    </location>
    <ligand>
        <name>Zn(2+)</name>
        <dbReference type="ChEBI" id="CHEBI:29105"/>
        <label>1</label>
    </ligand>
</feature>
<gene>
    <name evidence="13" type="primary">LOC107709115</name>
</gene>
<feature type="binding site" evidence="8">
    <location>
        <position position="447"/>
    </location>
    <ligand>
        <name>AMP</name>
        <dbReference type="ChEBI" id="CHEBI:456215"/>
    </ligand>
</feature>
<feature type="active site" description="Proton donor" evidence="7">
    <location>
        <position position="406"/>
    </location>
</feature>